<name>A0A1H7XLH1_9PAST</name>
<protein>
    <submittedName>
        <fullName evidence="1">Uncharacterized protein</fullName>
    </submittedName>
</protein>
<reference evidence="2" key="1">
    <citation type="submission" date="2016-10" db="EMBL/GenBank/DDBJ databases">
        <authorList>
            <person name="Varghese N."/>
            <person name="Submissions S."/>
        </authorList>
    </citation>
    <scope>NUCLEOTIDE SEQUENCE [LARGE SCALE GENOMIC DNA]</scope>
    <source>
        <strain evidence="2">DSM 24204</strain>
    </source>
</reference>
<proteinExistence type="predicted"/>
<evidence type="ECO:0000313" key="1">
    <source>
        <dbReference type="EMBL" id="SEM34601.1"/>
    </source>
</evidence>
<gene>
    <name evidence="1" type="ORF">SAMN05444853_11329</name>
</gene>
<evidence type="ECO:0000313" key="2">
    <source>
        <dbReference type="Proteomes" id="UP000198883"/>
    </source>
</evidence>
<dbReference type="GeneID" id="83544542"/>
<dbReference type="OrthoDB" id="9909056at2"/>
<dbReference type="EMBL" id="FOBN01000013">
    <property type="protein sequence ID" value="SEM34601.1"/>
    <property type="molecule type" value="Genomic_DNA"/>
</dbReference>
<dbReference type="STRING" id="97481.SAMN05444853_11329"/>
<dbReference type="RefSeq" id="WP_090921909.1">
    <property type="nucleotide sequence ID" value="NZ_CP016180.1"/>
</dbReference>
<dbReference type="AlphaFoldDB" id="A0A1H7XLH1"/>
<accession>A0A1H7XLH1</accession>
<organism evidence="1 2">
    <name type="scientific">Phocoenobacter skyensis</name>
    <dbReference type="NCBI Taxonomy" id="97481"/>
    <lineage>
        <taxon>Bacteria</taxon>
        <taxon>Pseudomonadati</taxon>
        <taxon>Pseudomonadota</taxon>
        <taxon>Gammaproteobacteria</taxon>
        <taxon>Pasteurellales</taxon>
        <taxon>Pasteurellaceae</taxon>
        <taxon>Phocoenobacter</taxon>
    </lineage>
</organism>
<dbReference type="Proteomes" id="UP000198883">
    <property type="component" value="Unassembled WGS sequence"/>
</dbReference>
<sequence>MSLFDQVEQEIEKVTNEVFQQIEKAKLLIKSIDPEDDDFKHKIEKALGYLGDAQATLGDLE</sequence>